<dbReference type="PROSITE" id="PS51257">
    <property type="entry name" value="PROKAR_LIPOPROTEIN"/>
    <property type="match status" value="1"/>
</dbReference>
<protein>
    <submittedName>
        <fullName evidence="2">Metallophosphoesterase</fullName>
    </submittedName>
</protein>
<sequence length="395" mass="43136">MVRKYILFIVIAAIACLTVVVGYGTYQNSVSPIAQSQVAASSIQAQPQKLALAPPGLTAPPRGDVRIAVISDLNSQYGSTDYEAEVDKAIALIPGWQPDLVLSGGDMVAGQKASLTKPQIEAMWAGFDLHIAAPLRQANLPLGFTLGNHDASGAIVQGVKPYQKERELAVAYWNGPDHNLGLTFVDRAKFPFYYSFQQNEVFYLVWDASTDRFSQEQLAWIENSLASPAAQSAKMRIAIGHIPLYAVAVGRNKAGEVLSNADALRALLEKYHVHTYISGHQHAYYPGKRGKLELLHTGALGAGARKLLNSNLPPTKTLTIVDIDLNAATTVYTTYDMRTLKVVDSQILPRLITGVNGWVIRRDLTERDLTTQECSELNQHTAIATDKLLCQQIAK</sequence>
<dbReference type="KEGG" id="wna:KA717_14075"/>
<dbReference type="Proteomes" id="UP001065613">
    <property type="component" value="Chromosome"/>
</dbReference>
<dbReference type="AlphaFoldDB" id="A0A977L354"/>
<dbReference type="GO" id="GO:0016787">
    <property type="term" value="F:hydrolase activity"/>
    <property type="evidence" value="ECO:0007669"/>
    <property type="project" value="InterPro"/>
</dbReference>
<reference evidence="2" key="1">
    <citation type="submission" date="2021-04" db="EMBL/GenBank/DDBJ databases">
        <title>Genome sequence of Woronichinia naegeliana from Washington state freshwater lake bloom.</title>
        <authorList>
            <person name="Dreher T.W."/>
        </authorList>
    </citation>
    <scope>NUCLEOTIDE SEQUENCE</scope>
    <source>
        <strain evidence="2">WA131</strain>
    </source>
</reference>
<dbReference type="PANTHER" id="PTHR43143:SF1">
    <property type="entry name" value="SERINE_THREONINE-PROTEIN PHOSPHATASE CPPED1"/>
    <property type="match status" value="1"/>
</dbReference>
<gene>
    <name evidence="2" type="ORF">KA717_14075</name>
</gene>
<feature type="domain" description="Calcineurin-like phosphoesterase" evidence="1">
    <location>
        <begin position="66"/>
        <end position="284"/>
    </location>
</feature>
<accession>A0A977L354</accession>
<dbReference type="Gene3D" id="3.60.21.10">
    <property type="match status" value="1"/>
</dbReference>
<evidence type="ECO:0000259" key="1">
    <source>
        <dbReference type="Pfam" id="PF00149"/>
    </source>
</evidence>
<dbReference type="InterPro" id="IPR004843">
    <property type="entry name" value="Calcineurin-like_PHP"/>
</dbReference>
<dbReference type="Pfam" id="PF00149">
    <property type="entry name" value="Metallophos"/>
    <property type="match status" value="1"/>
</dbReference>
<organism evidence="2">
    <name type="scientific">Woronichinia naegeliana WA131</name>
    <dbReference type="NCBI Taxonomy" id="2824559"/>
    <lineage>
        <taxon>Bacteria</taxon>
        <taxon>Bacillati</taxon>
        <taxon>Cyanobacteriota</taxon>
        <taxon>Cyanophyceae</taxon>
        <taxon>Synechococcales</taxon>
        <taxon>Coelosphaeriaceae</taxon>
        <taxon>Woronichinia</taxon>
    </lineage>
</organism>
<dbReference type="InterPro" id="IPR051918">
    <property type="entry name" value="STPP_CPPED1"/>
</dbReference>
<evidence type="ECO:0000313" key="2">
    <source>
        <dbReference type="EMBL" id="UXE64658.1"/>
    </source>
</evidence>
<dbReference type="SUPFAM" id="SSF56300">
    <property type="entry name" value="Metallo-dependent phosphatases"/>
    <property type="match status" value="1"/>
</dbReference>
<dbReference type="PANTHER" id="PTHR43143">
    <property type="entry name" value="METALLOPHOSPHOESTERASE, CALCINEURIN SUPERFAMILY"/>
    <property type="match status" value="1"/>
</dbReference>
<proteinExistence type="predicted"/>
<dbReference type="EMBL" id="CP073041">
    <property type="protein sequence ID" value="UXE64658.1"/>
    <property type="molecule type" value="Genomic_DNA"/>
</dbReference>
<dbReference type="InterPro" id="IPR029052">
    <property type="entry name" value="Metallo-depent_PP-like"/>
</dbReference>
<name>A0A977L354_9CYAN</name>